<dbReference type="EMBL" id="CAQQ02374159">
    <property type="status" value="NOT_ANNOTATED_CDS"/>
    <property type="molecule type" value="Genomic_DNA"/>
</dbReference>
<accession>T1H3X8</accession>
<protein>
    <submittedName>
        <fullName evidence="1">Uncharacterized protein</fullName>
    </submittedName>
</protein>
<sequence>DLEQLLLDTTDAERNSNSLPELIIRFLRGFSIYKNYKNQITTSNYQMYLRRLFRKKCDKLYLENHFDSDVDFTSLPVRNKLLILYTLCHLRLEPENHNVSEVFNNLEADSIRVQPLGFDSKKSSYW</sequence>
<dbReference type="STRING" id="36166.T1H3X8"/>
<dbReference type="InterPro" id="IPR028938">
    <property type="entry name" value="Rsf1-like"/>
</dbReference>
<dbReference type="GO" id="GO:0031213">
    <property type="term" value="C:RSF complex"/>
    <property type="evidence" value="ECO:0007669"/>
    <property type="project" value="InterPro"/>
</dbReference>
<keyword evidence="2" id="KW-1185">Reference proteome</keyword>
<dbReference type="AlphaFoldDB" id="T1H3X8"/>
<dbReference type="PANTHER" id="PTHR14296:SF3">
    <property type="entry name" value="DIKAR, ISOFORM F"/>
    <property type="match status" value="1"/>
</dbReference>
<name>T1H3X8_MEGSC</name>
<dbReference type="Proteomes" id="UP000015102">
    <property type="component" value="Unassembled WGS sequence"/>
</dbReference>
<organism evidence="1 2">
    <name type="scientific">Megaselia scalaris</name>
    <name type="common">Humpbacked fly</name>
    <name type="synonym">Phora scalaris</name>
    <dbReference type="NCBI Taxonomy" id="36166"/>
    <lineage>
        <taxon>Eukaryota</taxon>
        <taxon>Metazoa</taxon>
        <taxon>Ecdysozoa</taxon>
        <taxon>Arthropoda</taxon>
        <taxon>Hexapoda</taxon>
        <taxon>Insecta</taxon>
        <taxon>Pterygota</taxon>
        <taxon>Neoptera</taxon>
        <taxon>Endopterygota</taxon>
        <taxon>Diptera</taxon>
        <taxon>Brachycera</taxon>
        <taxon>Muscomorpha</taxon>
        <taxon>Platypezoidea</taxon>
        <taxon>Phoridae</taxon>
        <taxon>Megaseliini</taxon>
        <taxon>Megaselia</taxon>
    </lineage>
</organism>
<evidence type="ECO:0000313" key="2">
    <source>
        <dbReference type="Proteomes" id="UP000015102"/>
    </source>
</evidence>
<evidence type="ECO:0000313" key="1">
    <source>
        <dbReference type="EnsemblMetazoa" id="MESCA010975-PA"/>
    </source>
</evidence>
<dbReference type="GO" id="GO:0006355">
    <property type="term" value="P:regulation of DNA-templated transcription"/>
    <property type="evidence" value="ECO:0007669"/>
    <property type="project" value="InterPro"/>
</dbReference>
<dbReference type="HOGENOM" id="CLU_1987152_0_0_1"/>
<reference evidence="1" key="2">
    <citation type="submission" date="2015-06" db="UniProtKB">
        <authorList>
            <consortium name="EnsemblMetazoa"/>
        </authorList>
    </citation>
    <scope>IDENTIFICATION</scope>
</reference>
<dbReference type="EnsemblMetazoa" id="MESCA010975-RA">
    <property type="protein sequence ID" value="MESCA010975-PA"/>
    <property type="gene ID" value="MESCA010975"/>
</dbReference>
<proteinExistence type="predicted"/>
<dbReference type="PANTHER" id="PTHR14296">
    <property type="entry name" value="REMODELING AND SPACING FACTOR 1"/>
    <property type="match status" value="1"/>
</dbReference>
<reference evidence="2" key="1">
    <citation type="submission" date="2013-02" db="EMBL/GenBank/DDBJ databases">
        <authorList>
            <person name="Hughes D."/>
        </authorList>
    </citation>
    <scope>NUCLEOTIDE SEQUENCE</scope>
    <source>
        <strain>Durham</strain>
        <strain evidence="2">NC isolate 2 -- Noor lab</strain>
    </source>
</reference>